<proteinExistence type="predicted"/>
<dbReference type="Pfam" id="PF05347">
    <property type="entry name" value="Complex1_LYR"/>
    <property type="match status" value="1"/>
</dbReference>
<gene>
    <name evidence="2" type="ORF">HYH02_010692</name>
</gene>
<evidence type="ECO:0000259" key="1">
    <source>
        <dbReference type="Pfam" id="PF05347"/>
    </source>
</evidence>
<dbReference type="Proteomes" id="UP000613740">
    <property type="component" value="Unassembled WGS sequence"/>
</dbReference>
<keyword evidence="3" id="KW-1185">Reference proteome</keyword>
<accession>A0A835W7W1</accession>
<dbReference type="EMBL" id="JAEHOD010000042">
    <property type="protein sequence ID" value="KAG2438896.1"/>
    <property type="molecule type" value="Genomic_DNA"/>
</dbReference>
<dbReference type="CDD" id="cd20251">
    <property type="entry name" value="Complex1_LYR_SF"/>
    <property type="match status" value="1"/>
</dbReference>
<dbReference type="AlphaFoldDB" id="A0A835W7W1"/>
<dbReference type="InterPro" id="IPR008011">
    <property type="entry name" value="Complex1_LYR_dom"/>
</dbReference>
<name>A0A835W7W1_9CHLO</name>
<evidence type="ECO:0000313" key="3">
    <source>
        <dbReference type="Proteomes" id="UP000613740"/>
    </source>
</evidence>
<reference evidence="2" key="1">
    <citation type="journal article" date="2020" name="bioRxiv">
        <title>Comparative genomics of Chlamydomonas.</title>
        <authorList>
            <person name="Craig R.J."/>
            <person name="Hasan A.R."/>
            <person name="Ness R.W."/>
            <person name="Keightley P.D."/>
        </authorList>
    </citation>
    <scope>NUCLEOTIDE SEQUENCE</scope>
    <source>
        <strain evidence="2">CCAP 11/173</strain>
    </source>
</reference>
<comment type="caution">
    <text evidence="2">The sequence shown here is derived from an EMBL/GenBank/DDBJ whole genome shotgun (WGS) entry which is preliminary data.</text>
</comment>
<organism evidence="2 3">
    <name type="scientific">Chlamydomonas schloesseri</name>
    <dbReference type="NCBI Taxonomy" id="2026947"/>
    <lineage>
        <taxon>Eukaryota</taxon>
        <taxon>Viridiplantae</taxon>
        <taxon>Chlorophyta</taxon>
        <taxon>core chlorophytes</taxon>
        <taxon>Chlorophyceae</taxon>
        <taxon>CS clade</taxon>
        <taxon>Chlamydomonadales</taxon>
        <taxon>Chlamydomonadaceae</taxon>
        <taxon>Chlamydomonas</taxon>
    </lineage>
</organism>
<feature type="domain" description="Complex 1 LYR protein" evidence="1">
    <location>
        <begin position="9"/>
        <end position="62"/>
    </location>
</feature>
<protein>
    <recommendedName>
        <fullName evidence="1">Complex 1 LYR protein domain-containing protein</fullName>
    </recommendedName>
</protein>
<sequence length="98" mass="10549">MSAANAPGVLHLYRHILKAAKYFPSKKRTSIIREIKQEFRANKALSDPERIAHCKVVAERGLSDLQAYAPAGGPGGHHTHAMMGGDISITLKGATTQS</sequence>
<dbReference type="OrthoDB" id="275715at2759"/>
<evidence type="ECO:0000313" key="2">
    <source>
        <dbReference type="EMBL" id="KAG2438896.1"/>
    </source>
</evidence>